<evidence type="ECO:0000256" key="1">
    <source>
        <dbReference type="SAM" id="MobiDB-lite"/>
    </source>
</evidence>
<feature type="compositionally biased region" description="Low complexity" evidence="1">
    <location>
        <begin position="11"/>
        <end position="21"/>
    </location>
</feature>
<gene>
    <name evidence="2" type="ORF">Nepgr_020696</name>
</gene>
<dbReference type="AlphaFoldDB" id="A0AAD3XWI2"/>
<accession>A0AAD3XWI2</accession>
<dbReference type="Proteomes" id="UP001279734">
    <property type="component" value="Unassembled WGS sequence"/>
</dbReference>
<proteinExistence type="predicted"/>
<feature type="region of interest" description="Disordered" evidence="1">
    <location>
        <begin position="1"/>
        <end position="25"/>
    </location>
</feature>
<dbReference type="EMBL" id="BSYO01000019">
    <property type="protein sequence ID" value="GMH18855.1"/>
    <property type="molecule type" value="Genomic_DNA"/>
</dbReference>
<keyword evidence="3" id="KW-1185">Reference proteome</keyword>
<sequence>MSDPHDILHVSSTPSSLFSKPSPRKGSRTVVMASAFLFLEYPQGKTPGKRTPHLNSLYGRFRVCGGACSSLPNIPEITSGFGCL</sequence>
<comment type="caution">
    <text evidence="2">The sequence shown here is derived from an EMBL/GenBank/DDBJ whole genome shotgun (WGS) entry which is preliminary data.</text>
</comment>
<reference evidence="2" key="1">
    <citation type="submission" date="2023-05" db="EMBL/GenBank/DDBJ databases">
        <title>Nepenthes gracilis genome sequencing.</title>
        <authorList>
            <person name="Fukushima K."/>
        </authorList>
    </citation>
    <scope>NUCLEOTIDE SEQUENCE</scope>
    <source>
        <strain evidence="2">SING2019-196</strain>
    </source>
</reference>
<evidence type="ECO:0000313" key="3">
    <source>
        <dbReference type="Proteomes" id="UP001279734"/>
    </source>
</evidence>
<organism evidence="2 3">
    <name type="scientific">Nepenthes gracilis</name>
    <name type="common">Slender pitcher plant</name>
    <dbReference type="NCBI Taxonomy" id="150966"/>
    <lineage>
        <taxon>Eukaryota</taxon>
        <taxon>Viridiplantae</taxon>
        <taxon>Streptophyta</taxon>
        <taxon>Embryophyta</taxon>
        <taxon>Tracheophyta</taxon>
        <taxon>Spermatophyta</taxon>
        <taxon>Magnoliopsida</taxon>
        <taxon>eudicotyledons</taxon>
        <taxon>Gunneridae</taxon>
        <taxon>Pentapetalae</taxon>
        <taxon>Caryophyllales</taxon>
        <taxon>Nepenthaceae</taxon>
        <taxon>Nepenthes</taxon>
    </lineage>
</organism>
<evidence type="ECO:0000313" key="2">
    <source>
        <dbReference type="EMBL" id="GMH18855.1"/>
    </source>
</evidence>
<name>A0AAD3XWI2_NEPGR</name>
<protein>
    <submittedName>
        <fullName evidence="2">Uncharacterized protein</fullName>
    </submittedName>
</protein>